<keyword evidence="3" id="KW-0378">Hydrolase</keyword>
<dbReference type="SUPFAM" id="SSF49785">
    <property type="entry name" value="Galactose-binding domain-like"/>
    <property type="match status" value="1"/>
</dbReference>
<proteinExistence type="inferred from homology"/>
<evidence type="ECO:0000313" key="3">
    <source>
        <dbReference type="EMBL" id="VAX24715.1"/>
    </source>
</evidence>
<organism evidence="3">
    <name type="scientific">hydrothermal vent metagenome</name>
    <dbReference type="NCBI Taxonomy" id="652676"/>
    <lineage>
        <taxon>unclassified sequences</taxon>
        <taxon>metagenomes</taxon>
        <taxon>ecological metagenomes</taxon>
    </lineage>
</organism>
<dbReference type="Gene3D" id="2.60.120.200">
    <property type="match status" value="1"/>
</dbReference>
<name>A0A3B1CZF1_9ZZZZ</name>
<dbReference type="InterPro" id="IPR008979">
    <property type="entry name" value="Galactose-bd-like_sf"/>
</dbReference>
<dbReference type="InterPro" id="IPR050546">
    <property type="entry name" value="Glycosyl_Hydrlase_16"/>
</dbReference>
<dbReference type="GO" id="GO:0005975">
    <property type="term" value="P:carbohydrate metabolic process"/>
    <property type="evidence" value="ECO:0007669"/>
    <property type="project" value="InterPro"/>
</dbReference>
<dbReference type="PROSITE" id="PS51257">
    <property type="entry name" value="PROKAR_LIPOPROTEIN"/>
    <property type="match status" value="1"/>
</dbReference>
<dbReference type="Pfam" id="PF00722">
    <property type="entry name" value="Glyco_hydro_16"/>
    <property type="match status" value="1"/>
</dbReference>
<dbReference type="AlphaFoldDB" id="A0A3B1CZF1"/>
<dbReference type="PROSITE" id="PS51762">
    <property type="entry name" value="GH16_2"/>
    <property type="match status" value="1"/>
</dbReference>
<comment type="similarity">
    <text evidence="1">Belongs to the glycosyl hydrolase 16 family.</text>
</comment>
<reference evidence="3" key="1">
    <citation type="submission" date="2018-06" db="EMBL/GenBank/DDBJ databases">
        <authorList>
            <person name="Zhirakovskaya E."/>
        </authorList>
    </citation>
    <scope>NUCLEOTIDE SEQUENCE</scope>
</reference>
<dbReference type="EMBL" id="UOGD01000279">
    <property type="protein sequence ID" value="VAX24715.1"/>
    <property type="molecule type" value="Genomic_DNA"/>
</dbReference>
<evidence type="ECO:0000256" key="1">
    <source>
        <dbReference type="ARBA" id="ARBA00006865"/>
    </source>
</evidence>
<feature type="domain" description="GH16" evidence="2">
    <location>
        <begin position="179"/>
        <end position="411"/>
    </location>
</feature>
<dbReference type="GO" id="GO:0004553">
    <property type="term" value="F:hydrolase activity, hydrolyzing O-glycosyl compounds"/>
    <property type="evidence" value="ECO:0007669"/>
    <property type="project" value="InterPro"/>
</dbReference>
<dbReference type="PANTHER" id="PTHR10963:SF55">
    <property type="entry name" value="GLYCOSIDE HYDROLASE FAMILY 16 PROTEIN"/>
    <property type="match status" value="1"/>
</dbReference>
<dbReference type="InterPro" id="IPR013320">
    <property type="entry name" value="ConA-like_dom_sf"/>
</dbReference>
<dbReference type="CDD" id="cd08023">
    <property type="entry name" value="GH16_laminarinase_like"/>
    <property type="match status" value="1"/>
</dbReference>
<evidence type="ECO:0000259" key="2">
    <source>
        <dbReference type="PROSITE" id="PS51762"/>
    </source>
</evidence>
<sequence>MKTTLLVIIISLLGIAGCQQNNSPETIDLSKSWRFSPDKNNVGISKGWYKNDFDDSQWDTLDAGIRWENQGYPKLDSLAWYRKIVDIPIDWKGKDVWIKFGGVNDAYELYVNGESVSSFGEANISFAGKPSFTKVSDKLKYGQANVIVVKVNDWGNSGGLWRLPVIITTDRTETDLFKPLSETPFVPEKAGYKLFWQDEFNGDKLDKTKWFVRGVGPRGVGYVTPDAVEVKDGVLKLHAFIENDSLKVGAVGTYGLFETTFGYFECRVKLQRSTGNWAAFWIQSPGISQGEDPAKFGTEIDIFEYFKKQGGDFVSHNLHWAYGPNQQSTGAFLSKVEGVGEGFHTFAVEWTPEKYAFFVDGYKYYEIKQAISHIDEYIILSFEPAHSWEDLKDAILPDVFVVDYVKVYKKE</sequence>
<protein>
    <submittedName>
        <fullName evidence="3">Glycoside hydrolase family 16</fullName>
    </submittedName>
</protein>
<accession>A0A3B1CZF1</accession>
<dbReference type="InterPro" id="IPR000757">
    <property type="entry name" value="Beta-glucanase-like"/>
</dbReference>
<dbReference type="SUPFAM" id="SSF49899">
    <property type="entry name" value="Concanavalin A-like lectins/glucanases"/>
    <property type="match status" value="1"/>
</dbReference>
<dbReference type="Gene3D" id="2.60.120.260">
    <property type="entry name" value="Galactose-binding domain-like"/>
    <property type="match status" value="1"/>
</dbReference>
<dbReference type="PANTHER" id="PTHR10963">
    <property type="entry name" value="GLYCOSYL HYDROLASE-RELATED"/>
    <property type="match status" value="1"/>
</dbReference>
<gene>
    <name evidence="3" type="ORF">MNBD_IGNAVI01-2984</name>
</gene>